<dbReference type="EMBL" id="FNQJ01000025">
    <property type="protein sequence ID" value="SEA72540.1"/>
    <property type="molecule type" value="Genomic_DNA"/>
</dbReference>
<feature type="region of interest" description="Disordered" evidence="1">
    <location>
        <begin position="59"/>
        <end position="85"/>
    </location>
</feature>
<name>A0A1H4DJD5_9BURK</name>
<reference evidence="4" key="1">
    <citation type="submission" date="2016-10" db="EMBL/GenBank/DDBJ databases">
        <authorList>
            <person name="Varghese N."/>
            <person name="Submissions S."/>
        </authorList>
    </citation>
    <scope>NUCLEOTIDE SEQUENCE [LARGE SCALE GENOMIC DNA]</scope>
    <source>
        <strain evidence="4">DSM 25157</strain>
    </source>
</reference>
<dbReference type="AlphaFoldDB" id="A0A1H4DJD5"/>
<keyword evidence="2" id="KW-0472">Membrane</keyword>
<organism evidence="3 4">
    <name type="scientific">Acidovorax soli</name>
    <dbReference type="NCBI Taxonomy" id="592050"/>
    <lineage>
        <taxon>Bacteria</taxon>
        <taxon>Pseudomonadati</taxon>
        <taxon>Pseudomonadota</taxon>
        <taxon>Betaproteobacteria</taxon>
        <taxon>Burkholderiales</taxon>
        <taxon>Comamonadaceae</taxon>
        <taxon>Acidovorax</taxon>
    </lineage>
</organism>
<keyword evidence="4" id="KW-1185">Reference proteome</keyword>
<evidence type="ECO:0000313" key="3">
    <source>
        <dbReference type="EMBL" id="SEA72540.1"/>
    </source>
</evidence>
<keyword evidence="2" id="KW-0812">Transmembrane</keyword>
<sequence length="85" mass="10379">MSMQAAQVALFAKLFWIWIGLLISVFVFWRLRRIWLKRHPPMAVRVKYSRRLAKRLRDRQAMRLKHRKTPKSRHRHMQSKAADRG</sequence>
<feature type="transmembrane region" description="Helical" evidence="2">
    <location>
        <begin position="6"/>
        <end position="29"/>
    </location>
</feature>
<dbReference type="RefSeq" id="WP_092699802.1">
    <property type="nucleotide sequence ID" value="NZ_FNQJ01000025.1"/>
</dbReference>
<evidence type="ECO:0000313" key="4">
    <source>
        <dbReference type="Proteomes" id="UP000199002"/>
    </source>
</evidence>
<dbReference type="GeneID" id="34235161"/>
<feature type="compositionally biased region" description="Basic residues" evidence="1">
    <location>
        <begin position="59"/>
        <end position="78"/>
    </location>
</feature>
<dbReference type="Proteomes" id="UP000199002">
    <property type="component" value="Unassembled WGS sequence"/>
</dbReference>
<dbReference type="STRING" id="592050.SAMN05421875_12526"/>
<accession>A0A1H4DJD5</accession>
<evidence type="ECO:0000256" key="1">
    <source>
        <dbReference type="SAM" id="MobiDB-lite"/>
    </source>
</evidence>
<protein>
    <submittedName>
        <fullName evidence="3">Uncharacterized protein</fullName>
    </submittedName>
</protein>
<gene>
    <name evidence="3" type="ORF">SAMN05421875_12526</name>
</gene>
<evidence type="ECO:0000256" key="2">
    <source>
        <dbReference type="SAM" id="Phobius"/>
    </source>
</evidence>
<keyword evidence="2" id="KW-1133">Transmembrane helix</keyword>
<proteinExistence type="predicted"/>